<dbReference type="CDD" id="cd09111">
    <property type="entry name" value="PLDc_ymdC_like_1"/>
    <property type="match status" value="1"/>
</dbReference>
<evidence type="ECO:0000259" key="1">
    <source>
        <dbReference type="PROSITE" id="PS50035"/>
    </source>
</evidence>
<name>A0A917Z553_9GAMM</name>
<evidence type="ECO:0000313" key="3">
    <source>
        <dbReference type="Proteomes" id="UP000599578"/>
    </source>
</evidence>
<dbReference type="SMART" id="SM00155">
    <property type="entry name" value="PLDc"/>
    <property type="match status" value="2"/>
</dbReference>
<dbReference type="PANTHER" id="PTHR21248:SF12">
    <property type="entry name" value="CARDIOLIPIN SYNTHASE C"/>
    <property type="match status" value="1"/>
</dbReference>
<comment type="caution">
    <text evidence="2">The sequence shown here is derived from an EMBL/GenBank/DDBJ whole genome shotgun (WGS) entry which is preliminary data.</text>
</comment>
<dbReference type="InterPro" id="IPR001736">
    <property type="entry name" value="PLipase_D/transphosphatidylase"/>
</dbReference>
<dbReference type="AlphaFoldDB" id="A0A917Z553"/>
<accession>A0A917Z553</accession>
<reference evidence="2 3" key="1">
    <citation type="journal article" date="2014" name="Int. J. Syst. Evol. Microbiol.">
        <title>Complete genome sequence of Corynebacterium casei LMG S-19264T (=DSM 44701T), isolated from a smear-ripened cheese.</title>
        <authorList>
            <consortium name="US DOE Joint Genome Institute (JGI-PGF)"/>
            <person name="Walter F."/>
            <person name="Albersmeier A."/>
            <person name="Kalinowski J."/>
            <person name="Ruckert C."/>
        </authorList>
    </citation>
    <scope>NUCLEOTIDE SEQUENCE [LARGE SCALE GENOMIC DNA]</scope>
    <source>
        <strain evidence="2 3">CGMCC 1.7286</strain>
    </source>
</reference>
<dbReference type="SUPFAM" id="SSF56024">
    <property type="entry name" value="Phospholipase D/nuclease"/>
    <property type="match status" value="2"/>
</dbReference>
<dbReference type="GO" id="GO:0032049">
    <property type="term" value="P:cardiolipin biosynthetic process"/>
    <property type="evidence" value="ECO:0007669"/>
    <property type="project" value="UniProtKB-ARBA"/>
</dbReference>
<dbReference type="GO" id="GO:0030572">
    <property type="term" value="F:phosphatidyltransferase activity"/>
    <property type="evidence" value="ECO:0007669"/>
    <property type="project" value="UniProtKB-ARBA"/>
</dbReference>
<dbReference type="Pfam" id="PF13091">
    <property type="entry name" value="PLDc_2"/>
    <property type="match status" value="2"/>
</dbReference>
<dbReference type="InterPro" id="IPR025202">
    <property type="entry name" value="PLD-like_dom"/>
</dbReference>
<feature type="domain" description="PLD phosphodiesterase" evidence="1">
    <location>
        <begin position="171"/>
        <end position="198"/>
    </location>
</feature>
<dbReference type="CDD" id="cd09113">
    <property type="entry name" value="PLDc_ymdC_like_2"/>
    <property type="match status" value="1"/>
</dbReference>
<organism evidence="2 3">
    <name type="scientific">Marinobacterium nitratireducens</name>
    <dbReference type="NCBI Taxonomy" id="518897"/>
    <lineage>
        <taxon>Bacteria</taxon>
        <taxon>Pseudomonadati</taxon>
        <taxon>Pseudomonadota</taxon>
        <taxon>Gammaproteobacteria</taxon>
        <taxon>Oceanospirillales</taxon>
        <taxon>Oceanospirillaceae</taxon>
        <taxon>Marinobacterium</taxon>
    </lineage>
</organism>
<protein>
    <submittedName>
        <fullName evidence="2">Phospholipase D family protein</fullName>
    </submittedName>
</protein>
<dbReference type="PROSITE" id="PS50035">
    <property type="entry name" value="PLD"/>
    <property type="match status" value="2"/>
</dbReference>
<feature type="domain" description="PLD phosphodiesterase" evidence="1">
    <location>
        <begin position="414"/>
        <end position="441"/>
    </location>
</feature>
<keyword evidence="3" id="KW-1185">Reference proteome</keyword>
<dbReference type="PANTHER" id="PTHR21248">
    <property type="entry name" value="CARDIOLIPIN SYNTHASE"/>
    <property type="match status" value="1"/>
</dbReference>
<dbReference type="Gene3D" id="3.30.870.10">
    <property type="entry name" value="Endonuclease Chain A"/>
    <property type="match status" value="2"/>
</dbReference>
<proteinExistence type="predicted"/>
<dbReference type="Proteomes" id="UP000599578">
    <property type="component" value="Unassembled WGS sequence"/>
</dbReference>
<evidence type="ECO:0000313" key="2">
    <source>
        <dbReference type="EMBL" id="GGO75471.1"/>
    </source>
</evidence>
<dbReference type="EMBL" id="BMLT01000001">
    <property type="protein sequence ID" value="GGO75471.1"/>
    <property type="molecule type" value="Genomic_DNA"/>
</dbReference>
<sequence length="523" mass="58273">MTVHSVTRLPISVLVLVLVTLIGGCSSLPSQEGRTMSIALSETSAATTSLGRATVPLTEANPGLSGIHPLHDPRDAFAARIELARRAERTLDVQYYIWHNDITGSLLAGELYAAAERGVRVRLLLDDTNTVGLDHTLATLNGHPNIEVRLFNPFTTRRFRLLGFATDFAHANRRMHNKSFTADNSATIIGGRNIGDEYFAATDDVQFADLDVLAIGPVVRDLSRDFDRYWDGQSSYPVERLLPEPEDGDGERLQASIEKLRATPDAQQYQLALDRSPLMQQLRDHQLELVWAPTRMVSDDPSKGQGFAHRQDLLMNRLVRALGKPESSIRLVSPYFVPTDTGTAMFRRLAERGVDIEILTNALEATDVTAVHAGYAKHREALLEAGIRLFELQRLPGDGREGSASRRALPFSSSDSSLHAKTFSIDGNRVFVGSFNFDPRSAKLNTELGFLIESPDLAQRIDRLFENRIPESAYEVMLDENGDLYWIDRRGDEQVRYDSEPNTGFLKRTGVSIMSLLPIDWML</sequence>
<gene>
    <name evidence="2" type="ORF">GCM10011348_00340</name>
</gene>